<feature type="binding site" evidence="10">
    <location>
        <position position="115"/>
    </location>
    <ligand>
        <name>S-adenosyl-L-methionine</name>
        <dbReference type="ChEBI" id="CHEBI:59789"/>
    </ligand>
</feature>
<dbReference type="InterPro" id="IPR029063">
    <property type="entry name" value="SAM-dependent_MTases_sf"/>
</dbReference>
<feature type="binding site" evidence="10">
    <location>
        <position position="69"/>
    </location>
    <ligand>
        <name>S-adenosyl-L-methionine</name>
        <dbReference type="ChEBI" id="CHEBI:59789"/>
    </ligand>
</feature>
<gene>
    <name evidence="10" type="primary">trm1</name>
    <name evidence="12" type="ORF">DFR85_10770</name>
</gene>
<dbReference type="EC" id="2.1.1.216" evidence="9 10"/>
<dbReference type="RefSeq" id="WP_110270887.1">
    <property type="nucleotide sequence ID" value="NZ_CP029289.2"/>
</dbReference>
<comment type="similarity">
    <text evidence="10 11">Belongs to the class I-like SAM-binding methyltransferase superfamily. Trm1 family.</text>
</comment>
<dbReference type="HAMAP" id="MF_00290">
    <property type="entry name" value="tRNA_dimethyltr_TRM1"/>
    <property type="match status" value="1"/>
</dbReference>
<evidence type="ECO:0000256" key="2">
    <source>
        <dbReference type="ARBA" id="ARBA00022603"/>
    </source>
</evidence>
<feature type="binding site" evidence="10">
    <location>
        <position position="87"/>
    </location>
    <ligand>
        <name>S-adenosyl-L-methionine</name>
        <dbReference type="ChEBI" id="CHEBI:59789"/>
    </ligand>
</feature>
<feature type="binding site" evidence="10">
    <location>
        <position position="44"/>
    </location>
    <ligand>
        <name>S-adenosyl-L-methionine</name>
        <dbReference type="ChEBI" id="CHEBI:59789"/>
    </ligand>
</feature>
<organism evidence="12 13">
    <name type="scientific">Acidianus brierleyi</name>
    <dbReference type="NCBI Taxonomy" id="41673"/>
    <lineage>
        <taxon>Archaea</taxon>
        <taxon>Thermoproteota</taxon>
        <taxon>Thermoprotei</taxon>
        <taxon>Sulfolobales</taxon>
        <taxon>Sulfolobaceae</taxon>
        <taxon>Acidianus</taxon>
    </lineage>
</organism>
<evidence type="ECO:0000256" key="8">
    <source>
        <dbReference type="ARBA" id="ARBA00022884"/>
    </source>
</evidence>
<evidence type="ECO:0000256" key="10">
    <source>
        <dbReference type="HAMAP-Rule" id="MF_00290"/>
    </source>
</evidence>
<evidence type="ECO:0000256" key="5">
    <source>
        <dbReference type="ARBA" id="ARBA00022694"/>
    </source>
</evidence>
<dbReference type="GO" id="GO:0000049">
    <property type="term" value="F:tRNA binding"/>
    <property type="evidence" value="ECO:0007669"/>
    <property type="project" value="UniProtKB-UniRule"/>
</dbReference>
<proteinExistence type="inferred from homology"/>
<reference evidence="12 13" key="1">
    <citation type="submission" date="2018-05" db="EMBL/GenBank/DDBJ databases">
        <title>Complete Genome Sequences of Extremely Thermoacidophilic, Metal-Mobilizing Type-Strain Members of the Archaeal Family Sulfolobaceae: Acidianus brierleyi DSM-1651T, Acidianus sulfidivorans DSM-18786T, Metallosphaera hakonensis DSM-7519T, and Metallosphaera prunae DSM-10039T.</title>
        <authorList>
            <person name="Counts J.A."/>
            <person name="Kelly R.M."/>
        </authorList>
    </citation>
    <scope>NUCLEOTIDE SEQUENCE [LARGE SCALE GENOMIC DNA]</scope>
    <source>
        <strain evidence="12 13">DSM 1651</strain>
    </source>
</reference>
<keyword evidence="2 10" id="KW-0489">Methyltransferase</keyword>
<evidence type="ECO:0000256" key="7">
    <source>
        <dbReference type="ARBA" id="ARBA00022833"/>
    </source>
</evidence>
<dbReference type="EMBL" id="CP029289">
    <property type="protein sequence ID" value="AWR95006.1"/>
    <property type="molecule type" value="Genomic_DNA"/>
</dbReference>
<dbReference type="PANTHER" id="PTHR10631:SF3">
    <property type="entry name" value="TRNA (GUANINE(26)-N(2))-DIMETHYLTRANSFERASE"/>
    <property type="match status" value="1"/>
</dbReference>
<feature type="binding site" evidence="10">
    <location>
        <position position="248"/>
    </location>
    <ligand>
        <name>Zn(2+)</name>
        <dbReference type="ChEBI" id="CHEBI:29105"/>
    </ligand>
</feature>
<dbReference type="FunFam" id="3.40.50.150:FF:000272">
    <property type="entry name" value="tRNA (guanine(26)-N(2))-dimethyltransferase"/>
    <property type="match status" value="1"/>
</dbReference>
<dbReference type="GO" id="GO:0046872">
    <property type="term" value="F:metal ion binding"/>
    <property type="evidence" value="ECO:0007669"/>
    <property type="project" value="UniProtKB-KW"/>
</dbReference>
<feature type="binding site" evidence="10">
    <location>
        <position position="245"/>
    </location>
    <ligand>
        <name>Zn(2+)</name>
        <dbReference type="ChEBI" id="CHEBI:29105"/>
    </ligand>
</feature>
<keyword evidence="6 10" id="KW-0479">Metal-binding</keyword>
<evidence type="ECO:0000256" key="1">
    <source>
        <dbReference type="ARBA" id="ARBA00022555"/>
    </source>
</evidence>
<protein>
    <recommendedName>
        <fullName evidence="9 10">tRNA (guanine(26)-N(2))-dimethyltransferase</fullName>
        <ecNumber evidence="9 10">2.1.1.216</ecNumber>
    </recommendedName>
    <alternativeName>
        <fullName evidence="10">tRNA 2,2-dimethylguanosine-26 methyltransferase</fullName>
    </alternativeName>
    <alternativeName>
        <fullName evidence="10">tRNA(guanine-26,N(2)-N(2)) methyltransferase</fullName>
    </alternativeName>
    <alternativeName>
        <fullName evidence="10">tRNA(m(2,2)G26)dimethyltransferase</fullName>
    </alternativeName>
</protein>
<dbReference type="Pfam" id="PF02005">
    <property type="entry name" value="TRM"/>
    <property type="match status" value="1"/>
</dbReference>
<evidence type="ECO:0000256" key="11">
    <source>
        <dbReference type="PROSITE-ProRule" id="PRU00958"/>
    </source>
</evidence>
<evidence type="ECO:0000256" key="3">
    <source>
        <dbReference type="ARBA" id="ARBA00022679"/>
    </source>
</evidence>
<keyword evidence="5 10" id="KW-0819">tRNA processing</keyword>
<evidence type="ECO:0000256" key="6">
    <source>
        <dbReference type="ARBA" id="ARBA00022723"/>
    </source>
</evidence>
<keyword evidence="13" id="KW-1185">Reference proteome</keyword>
<feature type="binding site" evidence="10">
    <location>
        <position position="262"/>
    </location>
    <ligand>
        <name>Zn(2+)</name>
        <dbReference type="ChEBI" id="CHEBI:29105"/>
    </ligand>
</feature>
<dbReference type="NCBIfam" id="TIGR00308">
    <property type="entry name" value="TRM1"/>
    <property type="match status" value="1"/>
</dbReference>
<dbReference type="AlphaFoldDB" id="A0A2U9IG93"/>
<evidence type="ECO:0000313" key="12">
    <source>
        <dbReference type="EMBL" id="AWR95006.1"/>
    </source>
</evidence>
<dbReference type="GO" id="GO:0002940">
    <property type="term" value="P:tRNA N2-guanine methylation"/>
    <property type="evidence" value="ECO:0007669"/>
    <property type="project" value="TreeGrafter"/>
</dbReference>
<dbReference type="Gene3D" id="3.40.50.150">
    <property type="entry name" value="Vaccinia Virus protein VP39"/>
    <property type="match status" value="1"/>
</dbReference>
<keyword evidence="1 10" id="KW-0820">tRNA-binding</keyword>
<keyword evidence="4 10" id="KW-0949">S-adenosyl-L-methionine</keyword>
<evidence type="ECO:0000313" key="13">
    <source>
        <dbReference type="Proteomes" id="UP000248044"/>
    </source>
</evidence>
<dbReference type="PROSITE" id="PS51626">
    <property type="entry name" value="SAM_MT_TRM1"/>
    <property type="match status" value="1"/>
</dbReference>
<dbReference type="GO" id="GO:0160104">
    <property type="term" value="F:tRNA (guanine(26)-N2)-dimethyltransferase activity"/>
    <property type="evidence" value="ECO:0007669"/>
    <property type="project" value="UniProtKB-UniRule"/>
</dbReference>
<evidence type="ECO:0000256" key="9">
    <source>
        <dbReference type="ARBA" id="ARBA00039099"/>
    </source>
</evidence>
<accession>A0A2U9IG93</accession>
<dbReference type="OrthoDB" id="372177at2157"/>
<name>A0A2U9IG93_9CREN</name>
<sequence length="379" mass="43708">MRLKEIDEGKAKLLIPDPEEFRKEGKFDPSWAPVFYNPRMIFNRDFSVVIVHFLSPKTIVDALSATGIRGIRYYLESYTADEIIFNDRNKDSVELIQKNIELNKVPNTKVFNKDANSLLYEIKSDFVDIDPFGSPSPFILSSINAVKRGGFVAYTATDLAPLEGRARRSCLRKYFTFNYKLSLSKEIGLRVLISKVIQESAIMEKSVYPLISYYSDYYYRVFFRVINGAKKADEVLEKLGFIYECQDCGYHEISHTQCIDKCSYCGSKNIKTVGPLWLGNLIDKDFVNGLSQNLEKFSYLKYYDKIRSIVDLLLNESNYVGYYNLDFLASKHKTNVPAVSKMIECLGDASRTHFDTKSIKTNKKFEDILLCIKNLSYYR</sequence>
<dbReference type="InterPro" id="IPR042296">
    <property type="entry name" value="tRNA_met_Trm1_C"/>
</dbReference>
<comment type="catalytic activity">
    <reaction evidence="10">
        <text>guanosine(26) in tRNA + 2 S-adenosyl-L-methionine = N(2)-dimethylguanosine(26) in tRNA + 2 S-adenosyl-L-homocysteine + 2 H(+)</text>
        <dbReference type="Rhea" id="RHEA:43140"/>
        <dbReference type="Rhea" id="RHEA-COMP:10359"/>
        <dbReference type="Rhea" id="RHEA-COMP:10360"/>
        <dbReference type="ChEBI" id="CHEBI:15378"/>
        <dbReference type="ChEBI" id="CHEBI:57856"/>
        <dbReference type="ChEBI" id="CHEBI:59789"/>
        <dbReference type="ChEBI" id="CHEBI:74269"/>
        <dbReference type="ChEBI" id="CHEBI:74513"/>
        <dbReference type="EC" id="2.1.1.216"/>
    </reaction>
</comment>
<dbReference type="GeneID" id="36832644"/>
<feature type="binding site" evidence="10">
    <location>
        <position position="114"/>
    </location>
    <ligand>
        <name>S-adenosyl-L-methionine</name>
        <dbReference type="ChEBI" id="CHEBI:59789"/>
    </ligand>
</feature>
<dbReference type="SUPFAM" id="SSF53335">
    <property type="entry name" value="S-adenosyl-L-methionine-dependent methyltransferases"/>
    <property type="match status" value="1"/>
</dbReference>
<keyword evidence="7 10" id="KW-0862">Zinc</keyword>
<comment type="function">
    <text evidence="10">Dimethylates a single guanine residue at position 26 of a number of tRNAs using S-adenosyl-L-methionine as donor of the methyl groups.</text>
</comment>
<feature type="binding site" evidence="10">
    <location>
        <position position="265"/>
    </location>
    <ligand>
        <name>Zn(2+)</name>
        <dbReference type="ChEBI" id="CHEBI:29105"/>
    </ligand>
</feature>
<dbReference type="InterPro" id="IPR022923">
    <property type="entry name" value="TRM1_arc_bac"/>
</dbReference>
<dbReference type="PANTHER" id="PTHR10631">
    <property type="entry name" value="N 2 ,N 2 -DIMETHYLGUANOSINE TRNA METHYLTRANSFERASE"/>
    <property type="match status" value="1"/>
</dbReference>
<dbReference type="NCBIfam" id="NF003331">
    <property type="entry name" value="PRK04338.1-7"/>
    <property type="match status" value="1"/>
</dbReference>
<dbReference type="Proteomes" id="UP000248044">
    <property type="component" value="Chromosome"/>
</dbReference>
<keyword evidence="3 10" id="KW-0808">Transferase</keyword>
<dbReference type="Gene3D" id="3.30.56.70">
    <property type="entry name" value="N2,N2-dimethylguanosine tRNA methyltransferase, C-terminal domain"/>
    <property type="match status" value="1"/>
</dbReference>
<dbReference type="InterPro" id="IPR002905">
    <property type="entry name" value="Trm1"/>
</dbReference>
<evidence type="ECO:0000256" key="4">
    <source>
        <dbReference type="ARBA" id="ARBA00022691"/>
    </source>
</evidence>
<dbReference type="KEGG" id="abri:DFR85_10770"/>
<keyword evidence="8 10" id="KW-0694">RNA-binding</keyword>